<dbReference type="PROSITE" id="PS00198">
    <property type="entry name" value="4FE4S_FER_1"/>
    <property type="match status" value="2"/>
</dbReference>
<evidence type="ECO:0000256" key="5">
    <source>
        <dbReference type="ARBA" id="ARBA00023014"/>
    </source>
</evidence>
<organism evidence="8 9">
    <name type="scientific">Zobellella aerophila</name>
    <dbReference type="NCBI Taxonomy" id="870480"/>
    <lineage>
        <taxon>Bacteria</taxon>
        <taxon>Pseudomonadati</taxon>
        <taxon>Pseudomonadota</taxon>
        <taxon>Gammaproteobacteria</taxon>
        <taxon>Aeromonadales</taxon>
        <taxon>Aeromonadaceae</taxon>
        <taxon>Zobellella</taxon>
    </lineage>
</organism>
<evidence type="ECO:0000313" key="9">
    <source>
        <dbReference type="Proteomes" id="UP001500795"/>
    </source>
</evidence>
<keyword evidence="2 6" id="KW-0479">Metal-binding</keyword>
<comment type="function">
    <text evidence="6">Could be involved in the maturation of NapA, the catalytic subunit of the periplasmic nitrate reductase, before its export into the periplasm.</text>
</comment>
<keyword evidence="3 6" id="KW-0677">Repeat</keyword>
<feature type="binding site" evidence="6">
    <location>
        <position position="39"/>
    </location>
    <ligand>
        <name>[4Fe-4S] cluster</name>
        <dbReference type="ChEBI" id="CHEBI:49883"/>
        <label>1</label>
    </ligand>
</feature>
<accession>A0ABP6VDF2</accession>
<feature type="binding site" evidence="6">
    <location>
        <position position="74"/>
    </location>
    <ligand>
        <name>[4Fe-4S] cluster</name>
        <dbReference type="ChEBI" id="CHEBI:49883"/>
        <label>2</label>
    </ligand>
</feature>
<dbReference type="Pfam" id="PF12838">
    <property type="entry name" value="Fer4_7"/>
    <property type="match status" value="1"/>
</dbReference>
<feature type="binding site" evidence="6">
    <location>
        <position position="149"/>
    </location>
    <ligand>
        <name>[4Fe-4S] cluster</name>
        <dbReference type="ChEBI" id="CHEBI:49883"/>
        <label>3</label>
    </ligand>
</feature>
<dbReference type="Proteomes" id="UP001500795">
    <property type="component" value="Unassembled WGS sequence"/>
</dbReference>
<sequence length="164" mass="17838">MTEELDLSRRRWLKGGLVPLRPTNCLPWSVDWFGFTAGCTRCGDCLRACPEQIIVPGDGGYPIIRFSRGECSFCGNCVDSCGQDIFFDKQQSPWRQLASFGDACLAKQGIYCRSCQDVCNAAAIKFKPRPGGISRPELIGDLCTGCGACVAPCPVQTIAVLCQE</sequence>
<dbReference type="HAMAP" id="MF_02201">
    <property type="entry name" value="NapF"/>
    <property type="match status" value="1"/>
</dbReference>
<evidence type="ECO:0000256" key="4">
    <source>
        <dbReference type="ARBA" id="ARBA00023004"/>
    </source>
</evidence>
<comment type="caution">
    <text evidence="8">The sequence shown here is derived from an EMBL/GenBank/DDBJ whole genome shotgun (WGS) entry which is preliminary data.</text>
</comment>
<feature type="binding site" evidence="6">
    <location>
        <position position="146"/>
    </location>
    <ligand>
        <name>[4Fe-4S] cluster</name>
        <dbReference type="ChEBI" id="CHEBI:49883"/>
        <label>3</label>
    </ligand>
</feature>
<evidence type="ECO:0000256" key="3">
    <source>
        <dbReference type="ARBA" id="ARBA00022737"/>
    </source>
</evidence>
<dbReference type="InterPro" id="IPR050572">
    <property type="entry name" value="Fe-S_Ferredoxin"/>
</dbReference>
<dbReference type="NCBIfam" id="TIGR00402">
    <property type="entry name" value="napF"/>
    <property type="match status" value="1"/>
</dbReference>
<evidence type="ECO:0000256" key="6">
    <source>
        <dbReference type="HAMAP-Rule" id="MF_02201"/>
    </source>
</evidence>
<reference evidence="9" key="1">
    <citation type="journal article" date="2019" name="Int. J. Syst. Evol. Microbiol.">
        <title>The Global Catalogue of Microorganisms (GCM) 10K type strain sequencing project: providing services to taxonomists for standard genome sequencing and annotation.</title>
        <authorList>
            <consortium name="The Broad Institute Genomics Platform"/>
            <consortium name="The Broad Institute Genome Sequencing Center for Infectious Disease"/>
            <person name="Wu L."/>
            <person name="Ma J."/>
        </authorList>
    </citation>
    <scope>NUCLEOTIDE SEQUENCE [LARGE SCALE GENOMIC DNA]</scope>
    <source>
        <strain evidence="9">JCM 17110</strain>
    </source>
</reference>
<keyword evidence="1 6" id="KW-0004">4Fe-4S</keyword>
<dbReference type="InterPro" id="IPR004496">
    <property type="entry name" value="NapF"/>
</dbReference>
<dbReference type="InterPro" id="IPR017896">
    <property type="entry name" value="4Fe4S_Fe-S-bd"/>
</dbReference>
<feature type="domain" description="4Fe-4S ferredoxin-type" evidence="7">
    <location>
        <begin position="62"/>
        <end position="91"/>
    </location>
</feature>
<feature type="binding site" evidence="6">
    <location>
        <position position="81"/>
    </location>
    <ligand>
        <name>[4Fe-4S] cluster</name>
        <dbReference type="ChEBI" id="CHEBI:49883"/>
        <label>2</label>
    </ligand>
</feature>
<gene>
    <name evidence="6 8" type="primary">napF</name>
    <name evidence="8" type="ORF">GCM10022394_08570</name>
</gene>
<feature type="binding site" evidence="6">
    <location>
        <position position="77"/>
    </location>
    <ligand>
        <name>[4Fe-4S] cluster</name>
        <dbReference type="ChEBI" id="CHEBI:49883"/>
        <label>2</label>
    </ligand>
</feature>
<keyword evidence="9" id="KW-1185">Reference proteome</keyword>
<feature type="binding site" evidence="6">
    <location>
        <position position="153"/>
    </location>
    <ligand>
        <name>[4Fe-4S] cluster</name>
        <dbReference type="ChEBI" id="CHEBI:49883"/>
        <label>3</label>
    </ligand>
</feature>
<feature type="domain" description="4Fe-4S ferredoxin-type" evidence="7">
    <location>
        <begin position="28"/>
        <end position="59"/>
    </location>
</feature>
<comment type="subcellular location">
    <subcellularLocation>
        <location evidence="6">Cytoplasm</location>
    </subcellularLocation>
</comment>
<feature type="binding site" evidence="6">
    <location>
        <position position="49"/>
    </location>
    <ligand>
        <name>[4Fe-4S] cluster</name>
        <dbReference type="ChEBI" id="CHEBI:49883"/>
        <label>1</label>
    </ligand>
</feature>
<name>A0ABP6VDF2_9GAMM</name>
<feature type="binding site" evidence="6">
    <location>
        <position position="143"/>
    </location>
    <ligand>
        <name>[4Fe-4S] cluster</name>
        <dbReference type="ChEBI" id="CHEBI:49883"/>
        <label>3</label>
    </ligand>
</feature>
<dbReference type="Pfam" id="PF13187">
    <property type="entry name" value="Fer4_9"/>
    <property type="match status" value="1"/>
</dbReference>
<dbReference type="CDD" id="cd10564">
    <property type="entry name" value="NapF_like"/>
    <property type="match status" value="1"/>
</dbReference>
<keyword evidence="6" id="KW-0963">Cytoplasm</keyword>
<evidence type="ECO:0000313" key="8">
    <source>
        <dbReference type="EMBL" id="GAA3531556.1"/>
    </source>
</evidence>
<evidence type="ECO:0000259" key="7">
    <source>
        <dbReference type="PROSITE" id="PS51379"/>
    </source>
</evidence>
<dbReference type="PANTHER" id="PTHR43687:SF1">
    <property type="entry name" value="FERREDOXIN III"/>
    <property type="match status" value="1"/>
</dbReference>
<feature type="binding site" evidence="6">
    <location>
        <position position="45"/>
    </location>
    <ligand>
        <name>[4Fe-4S] cluster</name>
        <dbReference type="ChEBI" id="CHEBI:49883"/>
        <label>1</label>
    </ligand>
</feature>
<feature type="binding site" evidence="6">
    <location>
        <position position="71"/>
    </location>
    <ligand>
        <name>[4Fe-4S] cluster</name>
        <dbReference type="ChEBI" id="CHEBI:49883"/>
        <label>2</label>
    </ligand>
</feature>
<proteinExistence type="inferred from homology"/>
<comment type="similarity">
    <text evidence="6">Belongs to the NapF family.</text>
</comment>
<feature type="binding site" evidence="6">
    <location>
        <position position="42"/>
    </location>
    <ligand>
        <name>[4Fe-4S] cluster</name>
        <dbReference type="ChEBI" id="CHEBI:49883"/>
        <label>1</label>
    </ligand>
</feature>
<keyword evidence="5 6" id="KW-0411">Iron-sulfur</keyword>
<dbReference type="PROSITE" id="PS51379">
    <property type="entry name" value="4FE4S_FER_2"/>
    <property type="match status" value="3"/>
</dbReference>
<dbReference type="InterPro" id="IPR017900">
    <property type="entry name" value="4Fe4S_Fe_S_CS"/>
</dbReference>
<dbReference type="EMBL" id="BAABCX010000001">
    <property type="protein sequence ID" value="GAA3531556.1"/>
    <property type="molecule type" value="Genomic_DNA"/>
</dbReference>
<protein>
    <recommendedName>
        <fullName evidence="6">Ferredoxin-type protein NapF</fullName>
    </recommendedName>
</protein>
<dbReference type="PANTHER" id="PTHR43687">
    <property type="entry name" value="ADENYLYLSULFATE REDUCTASE, BETA SUBUNIT"/>
    <property type="match status" value="1"/>
</dbReference>
<comment type="cofactor">
    <cofactor evidence="6">
        <name>[4Fe-4S] cluster</name>
        <dbReference type="ChEBI" id="CHEBI:49883"/>
    </cofactor>
</comment>
<feature type="domain" description="4Fe-4S ferredoxin-type" evidence="7">
    <location>
        <begin position="134"/>
        <end position="163"/>
    </location>
</feature>
<dbReference type="Gene3D" id="3.30.70.20">
    <property type="match status" value="2"/>
</dbReference>
<evidence type="ECO:0000256" key="2">
    <source>
        <dbReference type="ARBA" id="ARBA00022723"/>
    </source>
</evidence>
<dbReference type="RefSeq" id="WP_344955090.1">
    <property type="nucleotide sequence ID" value="NZ_BAABCX010000001.1"/>
</dbReference>
<comment type="subunit">
    <text evidence="6">Interacts with the cytoplasmic NapA precursor.</text>
</comment>
<dbReference type="SUPFAM" id="SSF46548">
    <property type="entry name" value="alpha-helical ferredoxin"/>
    <property type="match status" value="1"/>
</dbReference>
<evidence type="ECO:0000256" key="1">
    <source>
        <dbReference type="ARBA" id="ARBA00022485"/>
    </source>
</evidence>
<keyword evidence="4 6" id="KW-0408">Iron</keyword>